<proteinExistence type="predicted"/>
<evidence type="ECO:0000313" key="2">
    <source>
        <dbReference type="Proteomes" id="UP000308600"/>
    </source>
</evidence>
<evidence type="ECO:0000313" key="1">
    <source>
        <dbReference type="EMBL" id="TFK59531.1"/>
    </source>
</evidence>
<sequence>MSNNQRPLPTPLLLSVTTTAATTDADRAVVLDISPPLASMASTVTSPNPIRSKPRPLPTPPYPYPGRNTSQTERAGSSTTGTGTLPTQNDSNFAGTDGELELSSNHNVIHSASSSTSFPQHSLLLGTAPSSPSLPHAYGVQQIDMKRLLSKPTHPSYAYSQHPTSPNPSSAVGSAVSSPAPGSEEALSTPPRSRGPSRSPSRSSPKRRGNQRFSVDLTFSPFGAGLNFLDFPPTASSDHGHGGGYVSRSSPRSGRAHQPITSLGLEAGNGQEGVETKERGDRGKEKEKLFLGFIKTRVAKPDRDARVGEGSGSDPSAASASASPSSGRAGFSPPVPLIPSNKSMNSDYSYDRRDGKESIEKKQRNVLRRRPSALNTSASQRIMPLSSSAPATPVSPNRPRSISHSPLPSPVIAPPSYMNLPHRSISTSSATSSSNVRRKLVSTYRKPPPPLPPTSPMLPSSSPYSAPSSPLVFGFPPSSPSPSRHQLDQVHGQAQGPSLSALASSPTGSPSSFASHHHHQPTHQHQRRDEPPLSPLPPPVPSPTTKRPLRLQLKDGDMPQNSNPPSVVLLNDVAISPASPSSKLHTGGGIHISAGFSGSPGQSQAPSPHSVSPSSPIAFASSTAPNLNTPHGDTLGVSSSGLRPPSNKKSSTSSSFGGSPRGSPLPSPSVRDGPNGSWNGGNASRGSSRSRRGGSEREPSREREREKALTPAGRIMEAYKNRNKVQEMGETGGRESPYGGLAYDDPPSLTTSPKHSTFDDINEKLRTSTNSANTHYVPYSRRTAPTISSSSQKSHSIAHHRAATEPRPSAFHDHEQVLEVNFPPPRTSSRLHHNPYGDVPRSASYTHSQGDGVNVNAPLTPRKLSAPTAFSPSGLSKPNASNPSSAAQNVLMSLEPQRAPASKRRDREKEREREEEMKMMLPPAKLTKSKLKIKEKERDVGRTTFDSTDLTSTHSSSTHSHSHEQEPTRHYHKVHPSVSSQGHDATPYYTVLGSTSGRVVAVGGPEDSWSNVGFANPLQLLGQGKKDRHPPTQLHNHAEVEGEDSGSNDGHLARRYVAESLGWKASSGGGVEHAKELSERSDKPGGLVRTRSIGRMRTEAEPSNTTTNSNTTSTPATTKTSSIGRLTRKLSGRLGVAAGGSSASADSRGDVVVSPGRRRGGRRGVSVEGRRTDAYGGIVVVESSGDDLAERSPNTPRSAIGGSSSPTRVMTLGRSSLQSDREMGRGRTTGRKPLQELRKELGVLKDEEDRMETPTTAKSTLPPTPPSSSSKPSKFSRRADQHVPPNIITSSSAASLQPPAPTTTTPTISPGPGASTKLWKLVKRLSAGGLRDKFAEGGSVGGGDEAPPVPAIRKDYLQMIRAYPPPSSAALSAPLTREGRSREREHDVVSPLVSTTNTAGVGVVFGEGRGLKSRSSFSGGSSPTTTTSSSRSQGQGPRTASGRKLSMPETPKQQVHAIIPQVQSTGSGLISGSSGNGKPPPSPVSSSTTDVASANSKLFKNQSARSSTSSYGYEPAANEVPPPLPPPHHLHPSPSSTANTSSNSRSIPRTKPKPAKLAQLIDQPIISATERAQQVDQESSSLSPSPTTNTITVPSKPPAEWMIVQTPSWDLPSLPLPPRKPPTQALYGAKSRRLQEEGRWMPEMDDTSPYGGVIFDPSETDRPDSPPIPEFSTVDPVNSFKRPSPKTRRTKSLGSPSVPAQKGASTSKPSPPLPIETNSPISPPPPPPPPPRPSRSAQRPSPTGAYGSRMLVPNRRTESETSIMVSKAAIAASMVSMTMSMTGGGGQGSGTQKQPHYRKHRRESSIGLVSPSGSLSRPLLHRRSSSFLFSTSTVLSSSPPKDSASPNFGTSKRNWLLGSNTLKFREIGEKKGEKKQVLTEDEKAARWDDLLEFSAKVGGTIHLHGGGDVTSLPSDQISISASELLS</sequence>
<organism evidence="1 2">
    <name type="scientific">Pluteus cervinus</name>
    <dbReference type="NCBI Taxonomy" id="181527"/>
    <lineage>
        <taxon>Eukaryota</taxon>
        <taxon>Fungi</taxon>
        <taxon>Dikarya</taxon>
        <taxon>Basidiomycota</taxon>
        <taxon>Agaricomycotina</taxon>
        <taxon>Agaricomycetes</taxon>
        <taxon>Agaricomycetidae</taxon>
        <taxon>Agaricales</taxon>
        <taxon>Pluteineae</taxon>
        <taxon>Pluteaceae</taxon>
        <taxon>Pluteus</taxon>
    </lineage>
</organism>
<protein>
    <submittedName>
        <fullName evidence="1">Uncharacterized protein</fullName>
    </submittedName>
</protein>
<keyword evidence="2" id="KW-1185">Reference proteome</keyword>
<gene>
    <name evidence="1" type="ORF">BDN72DRAFT_966041</name>
</gene>
<reference evidence="1 2" key="1">
    <citation type="journal article" date="2019" name="Nat. Ecol. Evol.">
        <title>Megaphylogeny resolves global patterns of mushroom evolution.</title>
        <authorList>
            <person name="Varga T."/>
            <person name="Krizsan K."/>
            <person name="Foldi C."/>
            <person name="Dima B."/>
            <person name="Sanchez-Garcia M."/>
            <person name="Sanchez-Ramirez S."/>
            <person name="Szollosi G.J."/>
            <person name="Szarkandi J.G."/>
            <person name="Papp V."/>
            <person name="Albert L."/>
            <person name="Andreopoulos W."/>
            <person name="Angelini C."/>
            <person name="Antonin V."/>
            <person name="Barry K.W."/>
            <person name="Bougher N.L."/>
            <person name="Buchanan P."/>
            <person name="Buyck B."/>
            <person name="Bense V."/>
            <person name="Catcheside P."/>
            <person name="Chovatia M."/>
            <person name="Cooper J."/>
            <person name="Damon W."/>
            <person name="Desjardin D."/>
            <person name="Finy P."/>
            <person name="Geml J."/>
            <person name="Haridas S."/>
            <person name="Hughes K."/>
            <person name="Justo A."/>
            <person name="Karasinski D."/>
            <person name="Kautmanova I."/>
            <person name="Kiss B."/>
            <person name="Kocsube S."/>
            <person name="Kotiranta H."/>
            <person name="LaButti K.M."/>
            <person name="Lechner B.E."/>
            <person name="Liimatainen K."/>
            <person name="Lipzen A."/>
            <person name="Lukacs Z."/>
            <person name="Mihaltcheva S."/>
            <person name="Morgado L.N."/>
            <person name="Niskanen T."/>
            <person name="Noordeloos M.E."/>
            <person name="Ohm R.A."/>
            <person name="Ortiz-Santana B."/>
            <person name="Ovrebo C."/>
            <person name="Racz N."/>
            <person name="Riley R."/>
            <person name="Savchenko A."/>
            <person name="Shiryaev A."/>
            <person name="Soop K."/>
            <person name="Spirin V."/>
            <person name="Szebenyi C."/>
            <person name="Tomsovsky M."/>
            <person name="Tulloss R.E."/>
            <person name="Uehling J."/>
            <person name="Grigoriev I.V."/>
            <person name="Vagvolgyi C."/>
            <person name="Papp T."/>
            <person name="Martin F.M."/>
            <person name="Miettinen O."/>
            <person name="Hibbett D.S."/>
            <person name="Nagy L.G."/>
        </authorList>
    </citation>
    <scope>NUCLEOTIDE SEQUENCE [LARGE SCALE GENOMIC DNA]</scope>
    <source>
        <strain evidence="1 2">NL-1719</strain>
    </source>
</reference>
<dbReference type="EMBL" id="ML208952">
    <property type="protein sequence ID" value="TFK59531.1"/>
    <property type="molecule type" value="Genomic_DNA"/>
</dbReference>
<accession>A0ACD3A1V7</accession>
<dbReference type="Proteomes" id="UP000308600">
    <property type="component" value="Unassembled WGS sequence"/>
</dbReference>
<name>A0ACD3A1V7_9AGAR</name>